<dbReference type="PANTHER" id="PTHR35024:SF4">
    <property type="entry name" value="POLYMER-FORMING CYTOSKELETAL PROTEIN"/>
    <property type="match status" value="1"/>
</dbReference>
<sequence>MAFYSRKEKQTKVVESTAIDTTIGVETSMEGNINSNGIIKVEGRYTGNILAKTDVIIGETGFVKGDIKASNTSISGTVEGNIRCSELLEILPTGKLVGDIEVNSIAISEGAIFRGKSTMLREQEEENEIIDETKIDETQTEIEEIEIDNIEENIEEVNS</sequence>
<dbReference type="Proteomes" id="UP001078443">
    <property type="component" value="Unassembled WGS sequence"/>
</dbReference>
<dbReference type="Pfam" id="PF04519">
    <property type="entry name" value="Bactofilin"/>
    <property type="match status" value="1"/>
</dbReference>
<name>A0ABT4D5K5_9CLOT</name>
<evidence type="ECO:0000256" key="1">
    <source>
        <dbReference type="ARBA" id="ARBA00044755"/>
    </source>
</evidence>
<comment type="similarity">
    <text evidence="1">Belongs to the bactofilin family.</text>
</comment>
<dbReference type="EMBL" id="JAPQER010000006">
    <property type="protein sequence ID" value="MCY6485318.1"/>
    <property type="molecule type" value="Genomic_DNA"/>
</dbReference>
<proteinExistence type="inferred from homology"/>
<reference evidence="2" key="1">
    <citation type="submission" date="2022-12" db="EMBL/GenBank/DDBJ databases">
        <authorList>
            <person name="Wang J."/>
        </authorList>
    </citation>
    <scope>NUCLEOTIDE SEQUENCE</scope>
    <source>
        <strain evidence="2">HY-45-18</strain>
    </source>
</reference>
<evidence type="ECO:0000313" key="2">
    <source>
        <dbReference type="EMBL" id="MCY6485318.1"/>
    </source>
</evidence>
<evidence type="ECO:0000313" key="3">
    <source>
        <dbReference type="Proteomes" id="UP001078443"/>
    </source>
</evidence>
<gene>
    <name evidence="2" type="ORF">OW763_13340</name>
</gene>
<comment type="caution">
    <text evidence="2">The sequence shown here is derived from an EMBL/GenBank/DDBJ whole genome shotgun (WGS) entry which is preliminary data.</text>
</comment>
<accession>A0ABT4D5K5</accession>
<organism evidence="2 3">
    <name type="scientific">Clostridium aestuarii</name>
    <dbReference type="NCBI Taxonomy" id="338193"/>
    <lineage>
        <taxon>Bacteria</taxon>
        <taxon>Bacillati</taxon>
        <taxon>Bacillota</taxon>
        <taxon>Clostridia</taxon>
        <taxon>Eubacteriales</taxon>
        <taxon>Clostridiaceae</taxon>
        <taxon>Clostridium</taxon>
    </lineage>
</organism>
<protein>
    <submittedName>
        <fullName evidence="2">Polymer-forming cytoskeletal protein</fullName>
    </submittedName>
</protein>
<dbReference type="InterPro" id="IPR007607">
    <property type="entry name" value="BacA/B"/>
</dbReference>
<dbReference type="PANTHER" id="PTHR35024">
    <property type="entry name" value="HYPOTHETICAL CYTOSOLIC PROTEIN"/>
    <property type="match status" value="1"/>
</dbReference>
<dbReference type="RefSeq" id="WP_268041639.1">
    <property type="nucleotide sequence ID" value="NZ_JAPQER010000006.1"/>
</dbReference>
<keyword evidence="3" id="KW-1185">Reference proteome</keyword>